<organism evidence="3 4">
    <name type="scientific">Qipengyuania aurantiaca</name>
    <dbReference type="NCBI Taxonomy" id="2867233"/>
    <lineage>
        <taxon>Bacteria</taxon>
        <taxon>Pseudomonadati</taxon>
        <taxon>Pseudomonadota</taxon>
        <taxon>Alphaproteobacteria</taxon>
        <taxon>Sphingomonadales</taxon>
        <taxon>Erythrobacteraceae</taxon>
        <taxon>Qipengyuania</taxon>
    </lineage>
</organism>
<dbReference type="PANTHER" id="PTHR10900">
    <property type="entry name" value="PERIOSTIN-RELATED"/>
    <property type="match status" value="1"/>
</dbReference>
<evidence type="ECO:0000256" key="1">
    <source>
        <dbReference type="SAM" id="SignalP"/>
    </source>
</evidence>
<dbReference type="RefSeq" id="WP_221425932.1">
    <property type="nucleotide sequence ID" value="NZ_CP081295.1"/>
</dbReference>
<dbReference type="Gene3D" id="2.30.180.10">
    <property type="entry name" value="FAS1 domain"/>
    <property type="match status" value="1"/>
</dbReference>
<evidence type="ECO:0000313" key="4">
    <source>
        <dbReference type="Proteomes" id="UP000824281"/>
    </source>
</evidence>
<keyword evidence="4" id="KW-1185">Reference proteome</keyword>
<dbReference type="PROSITE" id="PS50213">
    <property type="entry name" value="FAS1"/>
    <property type="match status" value="1"/>
</dbReference>
<dbReference type="EMBL" id="CP081295">
    <property type="protein sequence ID" value="QZD90464.1"/>
    <property type="molecule type" value="Genomic_DNA"/>
</dbReference>
<gene>
    <name evidence="3" type="ORF">K3148_03465</name>
</gene>
<feature type="signal peptide" evidence="1">
    <location>
        <begin position="1"/>
        <end position="23"/>
    </location>
</feature>
<dbReference type="SUPFAM" id="SSF82153">
    <property type="entry name" value="FAS1 domain"/>
    <property type="match status" value="1"/>
</dbReference>
<dbReference type="InterPro" id="IPR050904">
    <property type="entry name" value="Adhesion/Biosynth-related"/>
</dbReference>
<feature type="domain" description="FAS1" evidence="2">
    <location>
        <begin position="44"/>
        <end position="188"/>
    </location>
</feature>
<dbReference type="SMART" id="SM00554">
    <property type="entry name" value="FAS1"/>
    <property type="match status" value="1"/>
</dbReference>
<proteinExistence type="predicted"/>
<evidence type="ECO:0000313" key="3">
    <source>
        <dbReference type="EMBL" id="QZD90464.1"/>
    </source>
</evidence>
<feature type="chain" id="PRO_5045816582" evidence="1">
    <location>
        <begin position="24"/>
        <end position="191"/>
    </location>
</feature>
<keyword evidence="1" id="KW-0732">Signal</keyword>
<accession>A0ABX8ZRR9</accession>
<reference evidence="3 4" key="1">
    <citation type="submission" date="2021-08" db="EMBL/GenBank/DDBJ databases">
        <title>Comparative Genomics Analysis of the Genus Qipengyuania Reveals Extensive Genetic Diversity and Metabolic Versatility, Including the Description of Fifteen Novel Species.</title>
        <authorList>
            <person name="Liu Y."/>
        </authorList>
    </citation>
    <scope>NUCLEOTIDE SEQUENCE [LARGE SCALE GENOMIC DNA]</scope>
    <source>
        <strain evidence="3 4">1NDH13</strain>
    </source>
</reference>
<sequence length="191" mass="19042">MNKMTLALASAASLALTACGGEAEEPMADDTAMADQMANDTAETGTIVEVAQGDSQFSTLVSAVTAAGLGETLSGEGPFTVFAPTNDAFGKIPEATLTELTTNDTETLGNILQYHVVEGNVDAATLTQAITDAGDAGYTINTVGGGTLTANLVDGNVVLTDAAGGASTVTATDVAASNGVIHVIDTVLMPQ</sequence>
<protein>
    <submittedName>
        <fullName evidence="3">Fasciclin domain-containing protein</fullName>
    </submittedName>
</protein>
<dbReference type="Pfam" id="PF02469">
    <property type="entry name" value="Fasciclin"/>
    <property type="match status" value="1"/>
</dbReference>
<name>A0ABX8ZRR9_9SPHN</name>
<dbReference type="Proteomes" id="UP000824281">
    <property type="component" value="Chromosome"/>
</dbReference>
<evidence type="ECO:0000259" key="2">
    <source>
        <dbReference type="PROSITE" id="PS50213"/>
    </source>
</evidence>
<dbReference type="InterPro" id="IPR036378">
    <property type="entry name" value="FAS1_dom_sf"/>
</dbReference>
<dbReference type="PROSITE" id="PS51257">
    <property type="entry name" value="PROKAR_LIPOPROTEIN"/>
    <property type="match status" value="1"/>
</dbReference>
<dbReference type="InterPro" id="IPR000782">
    <property type="entry name" value="FAS1_domain"/>
</dbReference>
<dbReference type="PANTHER" id="PTHR10900:SF77">
    <property type="entry name" value="FI19380P1"/>
    <property type="match status" value="1"/>
</dbReference>